<evidence type="ECO:0000256" key="1">
    <source>
        <dbReference type="ARBA" id="ARBA00009179"/>
    </source>
</evidence>
<accession>A0A8J6N3C7</accession>
<evidence type="ECO:0000256" key="6">
    <source>
        <dbReference type="SAM" id="MobiDB-lite"/>
    </source>
</evidence>
<dbReference type="SUPFAM" id="SSF52096">
    <property type="entry name" value="ClpP/crotonase"/>
    <property type="match status" value="1"/>
</dbReference>
<dbReference type="PANTHER" id="PTHR32060:SF30">
    <property type="entry name" value="CARBOXY-TERMINAL PROCESSING PROTEASE CTPA"/>
    <property type="match status" value="1"/>
</dbReference>
<dbReference type="NCBIfam" id="TIGR00225">
    <property type="entry name" value="prc"/>
    <property type="match status" value="1"/>
</dbReference>
<dbReference type="GO" id="GO:0006508">
    <property type="term" value="P:proteolysis"/>
    <property type="evidence" value="ECO:0007669"/>
    <property type="project" value="UniProtKB-KW"/>
</dbReference>
<dbReference type="InterPro" id="IPR029045">
    <property type="entry name" value="ClpP/crotonase-like_dom_sf"/>
</dbReference>
<dbReference type="Gene3D" id="3.90.226.10">
    <property type="entry name" value="2-enoyl-CoA Hydratase, Chain A, domain 1"/>
    <property type="match status" value="1"/>
</dbReference>
<evidence type="ECO:0000259" key="7">
    <source>
        <dbReference type="PROSITE" id="PS50106"/>
    </source>
</evidence>
<dbReference type="Gene3D" id="3.30.750.44">
    <property type="match status" value="1"/>
</dbReference>
<evidence type="ECO:0000256" key="2">
    <source>
        <dbReference type="ARBA" id="ARBA00022670"/>
    </source>
</evidence>
<dbReference type="Pfam" id="PF03572">
    <property type="entry name" value="Peptidase_S41"/>
    <property type="match status" value="1"/>
</dbReference>
<organism evidence="8 9">
    <name type="scientific">Candidatus Desulfacyla euxinica</name>
    <dbReference type="NCBI Taxonomy" id="2841693"/>
    <lineage>
        <taxon>Bacteria</taxon>
        <taxon>Deltaproteobacteria</taxon>
        <taxon>Candidatus Desulfacyla</taxon>
    </lineage>
</organism>
<dbReference type="CDD" id="cd07560">
    <property type="entry name" value="Peptidase_S41_CPP"/>
    <property type="match status" value="1"/>
</dbReference>
<dbReference type="FunFam" id="2.30.42.10:FF:000063">
    <property type="entry name" value="Peptidase, S41 family"/>
    <property type="match status" value="1"/>
</dbReference>
<feature type="region of interest" description="Disordered" evidence="6">
    <location>
        <begin position="392"/>
        <end position="417"/>
    </location>
</feature>
<dbReference type="PROSITE" id="PS50106">
    <property type="entry name" value="PDZ"/>
    <property type="match status" value="1"/>
</dbReference>
<keyword evidence="4 5" id="KW-0720">Serine protease</keyword>
<dbReference type="GO" id="GO:0007165">
    <property type="term" value="P:signal transduction"/>
    <property type="evidence" value="ECO:0007669"/>
    <property type="project" value="TreeGrafter"/>
</dbReference>
<dbReference type="GO" id="GO:0030288">
    <property type="term" value="C:outer membrane-bounded periplasmic space"/>
    <property type="evidence" value="ECO:0007669"/>
    <property type="project" value="TreeGrafter"/>
</dbReference>
<feature type="domain" description="PDZ" evidence="7">
    <location>
        <begin position="90"/>
        <end position="158"/>
    </location>
</feature>
<reference evidence="8 9" key="1">
    <citation type="submission" date="2020-08" db="EMBL/GenBank/DDBJ databases">
        <title>Bridging the membrane lipid divide: bacteria of the FCB group superphylum have the potential to synthesize archaeal ether lipids.</title>
        <authorList>
            <person name="Villanueva L."/>
            <person name="Von Meijenfeldt F.A.B."/>
            <person name="Westbye A.B."/>
            <person name="Yadav S."/>
            <person name="Hopmans E.C."/>
            <person name="Dutilh B.E."/>
            <person name="Sinninghe Damste J.S."/>
        </authorList>
    </citation>
    <scope>NUCLEOTIDE SEQUENCE [LARGE SCALE GENOMIC DNA]</scope>
    <source>
        <strain evidence="8">NIOZ-UU27</strain>
    </source>
</reference>
<dbReference type="Pfam" id="PF17820">
    <property type="entry name" value="PDZ_6"/>
    <property type="match status" value="1"/>
</dbReference>
<dbReference type="AlphaFoldDB" id="A0A8J6N3C7"/>
<dbReference type="PANTHER" id="PTHR32060">
    <property type="entry name" value="TAIL-SPECIFIC PROTEASE"/>
    <property type="match status" value="1"/>
</dbReference>
<dbReference type="SMART" id="SM00228">
    <property type="entry name" value="PDZ"/>
    <property type="match status" value="1"/>
</dbReference>
<dbReference type="InterPro" id="IPR055210">
    <property type="entry name" value="CtpA/B_N"/>
</dbReference>
<evidence type="ECO:0000313" key="9">
    <source>
        <dbReference type="Proteomes" id="UP000650524"/>
    </source>
</evidence>
<dbReference type="InterPro" id="IPR036034">
    <property type="entry name" value="PDZ_sf"/>
</dbReference>
<proteinExistence type="inferred from homology"/>
<dbReference type="Gene3D" id="2.30.42.10">
    <property type="match status" value="1"/>
</dbReference>
<dbReference type="SMART" id="SM00245">
    <property type="entry name" value="TSPc"/>
    <property type="match status" value="1"/>
</dbReference>
<comment type="caution">
    <text evidence="8">The sequence shown here is derived from an EMBL/GenBank/DDBJ whole genome shotgun (WGS) entry which is preliminary data.</text>
</comment>
<dbReference type="Proteomes" id="UP000650524">
    <property type="component" value="Unassembled WGS sequence"/>
</dbReference>
<evidence type="ECO:0000256" key="5">
    <source>
        <dbReference type="RuleBase" id="RU004404"/>
    </source>
</evidence>
<gene>
    <name evidence="8" type="ORF">H8E19_17155</name>
</gene>
<dbReference type="GO" id="GO:0008236">
    <property type="term" value="F:serine-type peptidase activity"/>
    <property type="evidence" value="ECO:0007669"/>
    <property type="project" value="UniProtKB-KW"/>
</dbReference>
<dbReference type="FunFam" id="3.90.226.10:FF:000029">
    <property type="entry name" value="Peptidase, S41 family"/>
    <property type="match status" value="1"/>
</dbReference>
<dbReference type="InterPro" id="IPR001478">
    <property type="entry name" value="PDZ"/>
</dbReference>
<protein>
    <submittedName>
        <fullName evidence="8">S41 family peptidase</fullName>
    </submittedName>
</protein>
<dbReference type="InterPro" id="IPR004447">
    <property type="entry name" value="Peptidase_S41A"/>
</dbReference>
<evidence type="ECO:0000313" key="8">
    <source>
        <dbReference type="EMBL" id="MBC8179134.1"/>
    </source>
</evidence>
<name>A0A8J6N3C7_9DELT</name>
<keyword evidence="3 5" id="KW-0378">Hydrolase</keyword>
<dbReference type="EMBL" id="JACNJD010000349">
    <property type="protein sequence ID" value="MBC8179134.1"/>
    <property type="molecule type" value="Genomic_DNA"/>
</dbReference>
<dbReference type="InterPro" id="IPR041489">
    <property type="entry name" value="PDZ_6"/>
</dbReference>
<dbReference type="InterPro" id="IPR005151">
    <property type="entry name" value="Tail-specific_protease"/>
</dbReference>
<evidence type="ECO:0000256" key="4">
    <source>
        <dbReference type="ARBA" id="ARBA00022825"/>
    </source>
</evidence>
<dbReference type="GO" id="GO:0004175">
    <property type="term" value="F:endopeptidase activity"/>
    <property type="evidence" value="ECO:0007669"/>
    <property type="project" value="TreeGrafter"/>
</dbReference>
<dbReference type="CDD" id="cd06782">
    <property type="entry name" value="cpPDZ_CPP-like"/>
    <property type="match status" value="1"/>
</dbReference>
<keyword evidence="2 5" id="KW-0645">Protease</keyword>
<dbReference type="FunFam" id="3.30.750.44:FF:000001">
    <property type="entry name" value="S41 family peptidase"/>
    <property type="match status" value="1"/>
</dbReference>
<comment type="similarity">
    <text evidence="1 5">Belongs to the peptidase S41A family.</text>
</comment>
<evidence type="ECO:0000256" key="3">
    <source>
        <dbReference type="ARBA" id="ARBA00022801"/>
    </source>
</evidence>
<dbReference type="Pfam" id="PF22694">
    <property type="entry name" value="CtpB_N-like"/>
    <property type="match status" value="1"/>
</dbReference>
<dbReference type="SUPFAM" id="SSF50156">
    <property type="entry name" value="PDZ domain-like"/>
    <property type="match status" value="1"/>
</dbReference>
<sequence>MLILKRKLVANIVLIALFVGGLLFFNGNDAKVEADTEDVYKNIEIFTEVLRQVENSYVEPQDSQKLIYGAIKGMIQSLDPHSSFMTKEEYKELMTETKGSFSGIGIEITIKDKILTVVSPIEGTPAYKAGMKAGDKIIKVEGESTQDMGIMEAVKKIRGPEGSKVNLTIVREGMGKPLELSITRGVIPLKSVRYYVLSPGIGYIRISNFQSNTSNDLSSALEILDKDGMLKGLIIDLRNNPGGLLSQAIKVSEQFLDSGVIVSTKGRESSHNITATAHKNKKDSEYPIIVLVNGGSASAAEIVAGALQDNKKAIILGTRTFGKGSVQSILPLSDGSGLRLTTARYYTPSGKSIQSSGITPDIEMPFVATEEKAKKKSPRFIREEDLKGHILLEEDNAKKTDEKKPKDEKNQKVKRLLERDNQVRQALQLLKSWTIFSKIKPGS</sequence>